<dbReference type="SUPFAM" id="SSF63829">
    <property type="entry name" value="Calcium-dependent phosphotriesterase"/>
    <property type="match status" value="1"/>
</dbReference>
<feature type="domain" description="SMP-30/Gluconolactonase/LRE-like region" evidence="2">
    <location>
        <begin position="14"/>
        <end position="254"/>
    </location>
</feature>
<keyword evidence="3" id="KW-0378">Hydrolase</keyword>
<evidence type="ECO:0000313" key="3">
    <source>
        <dbReference type="EMBL" id="GAL22066.1"/>
    </source>
</evidence>
<dbReference type="GO" id="GO:0005509">
    <property type="term" value="F:calcium ion binding"/>
    <property type="evidence" value="ECO:0007669"/>
    <property type="project" value="TreeGrafter"/>
</dbReference>
<gene>
    <name evidence="3" type="ORF">JCM19235_2760</name>
</gene>
<evidence type="ECO:0000256" key="1">
    <source>
        <dbReference type="ARBA" id="ARBA00008853"/>
    </source>
</evidence>
<dbReference type="GO" id="GO:0004341">
    <property type="term" value="F:gluconolactonase activity"/>
    <property type="evidence" value="ECO:0007669"/>
    <property type="project" value="UniProtKB-EC"/>
</dbReference>
<comment type="caution">
    <text evidence="3">The sequence shown here is derived from an EMBL/GenBank/DDBJ whole genome shotgun (WGS) entry which is preliminary data.</text>
</comment>
<dbReference type="AlphaFoldDB" id="A0A090S3E5"/>
<dbReference type="GO" id="GO:0019853">
    <property type="term" value="P:L-ascorbic acid biosynthetic process"/>
    <property type="evidence" value="ECO:0007669"/>
    <property type="project" value="TreeGrafter"/>
</dbReference>
<name>A0A090S3E5_9VIBR</name>
<dbReference type="EC" id="3.1.1.17" evidence="3"/>
<dbReference type="Pfam" id="PF08450">
    <property type="entry name" value="SGL"/>
    <property type="match status" value="1"/>
</dbReference>
<evidence type="ECO:0000313" key="4">
    <source>
        <dbReference type="Proteomes" id="UP000029228"/>
    </source>
</evidence>
<dbReference type="InterPro" id="IPR013658">
    <property type="entry name" value="SGL"/>
</dbReference>
<dbReference type="Gene3D" id="2.120.10.30">
    <property type="entry name" value="TolB, C-terminal domain"/>
    <property type="match status" value="1"/>
</dbReference>
<dbReference type="PANTHER" id="PTHR10907:SF47">
    <property type="entry name" value="REGUCALCIN"/>
    <property type="match status" value="1"/>
</dbReference>
<dbReference type="OrthoDB" id="9775406at2"/>
<comment type="similarity">
    <text evidence="1">Belongs to the SMP-30/CGR1 family.</text>
</comment>
<dbReference type="STRING" id="990268.JCM19235_2760"/>
<dbReference type="InterPro" id="IPR011042">
    <property type="entry name" value="6-blade_b-propeller_TolB-like"/>
</dbReference>
<sequence>MMSFKVLDAPASDLGEGIFLDKNSMVLYWVDINNNNLFKYDILTNKLLSKIEVPNNPSCIISVQEDRVTYTDSESVSTICSRTGKISRLFDHIGHDPVNFRANDGVALSDGCMIYGTMSFHPELIAGKIYVLEKNKTLKAHDLGIHIPNTFISSNEHIYVSDSLKKCTYVVNVEENNVIDENSLRIWKNFSNCSYTPDGGCISSKGYLHIALWDGASIGVFDQNGKNMKKIHLPVLKPTNCIISENRWLYVTSAKEGMTQKQLNKYPLSGKTLVVDLGDDYEY</sequence>
<reference evidence="3 4" key="1">
    <citation type="submission" date="2014-09" db="EMBL/GenBank/DDBJ databases">
        <title>Vibrio maritimus JCM 19235. (C45) whole genome shotgun sequence.</title>
        <authorList>
            <person name="Sawabe T."/>
            <person name="Meirelles P."/>
            <person name="Nakanishi M."/>
            <person name="Sayaka M."/>
            <person name="Hattori M."/>
            <person name="Ohkuma M."/>
        </authorList>
    </citation>
    <scope>NUCLEOTIDE SEQUENCE [LARGE SCALE GENOMIC DNA]</scope>
    <source>
        <strain evidence="4">JCM19235</strain>
    </source>
</reference>
<keyword evidence="4" id="KW-1185">Reference proteome</keyword>
<protein>
    <submittedName>
        <fullName evidence="3">Gluconolactonase</fullName>
        <ecNumber evidence="3">3.1.1.17</ecNumber>
    </submittedName>
</protein>
<accession>A0A090S3E5</accession>
<dbReference type="PANTHER" id="PTHR10907">
    <property type="entry name" value="REGUCALCIN"/>
    <property type="match status" value="1"/>
</dbReference>
<organism evidence="3 4">
    <name type="scientific">Vibrio maritimus</name>
    <dbReference type="NCBI Taxonomy" id="990268"/>
    <lineage>
        <taxon>Bacteria</taxon>
        <taxon>Pseudomonadati</taxon>
        <taxon>Pseudomonadota</taxon>
        <taxon>Gammaproteobacteria</taxon>
        <taxon>Vibrionales</taxon>
        <taxon>Vibrionaceae</taxon>
        <taxon>Vibrio</taxon>
    </lineage>
</organism>
<dbReference type="Proteomes" id="UP000029228">
    <property type="component" value="Unassembled WGS sequence"/>
</dbReference>
<proteinExistence type="inferred from homology"/>
<evidence type="ECO:0000259" key="2">
    <source>
        <dbReference type="Pfam" id="PF08450"/>
    </source>
</evidence>
<dbReference type="EMBL" id="BBMR01000011">
    <property type="protein sequence ID" value="GAL22066.1"/>
    <property type="molecule type" value="Genomic_DNA"/>
</dbReference>